<gene>
    <name evidence="2" type="ORF">ACFORO_30895</name>
</gene>
<protein>
    <submittedName>
        <fullName evidence="2">Uncharacterized protein</fullName>
    </submittedName>
</protein>
<proteinExistence type="predicted"/>
<evidence type="ECO:0000256" key="1">
    <source>
        <dbReference type="SAM" id="MobiDB-lite"/>
    </source>
</evidence>
<comment type="caution">
    <text evidence="2">The sequence shown here is derived from an EMBL/GenBank/DDBJ whole genome shotgun (WGS) entry which is preliminary data.</text>
</comment>
<reference evidence="3" key="1">
    <citation type="journal article" date="2019" name="Int. J. Syst. Evol. Microbiol.">
        <title>The Global Catalogue of Microorganisms (GCM) 10K type strain sequencing project: providing services to taxonomists for standard genome sequencing and annotation.</title>
        <authorList>
            <consortium name="The Broad Institute Genomics Platform"/>
            <consortium name="The Broad Institute Genome Sequencing Center for Infectious Disease"/>
            <person name="Wu L."/>
            <person name="Ma J."/>
        </authorList>
    </citation>
    <scope>NUCLEOTIDE SEQUENCE [LARGE SCALE GENOMIC DNA]</scope>
    <source>
        <strain evidence="3">CGMCC 4.7682</strain>
    </source>
</reference>
<accession>A0ABV7QRP0</accession>
<name>A0ABV7QRP0_9PSEU</name>
<evidence type="ECO:0000313" key="2">
    <source>
        <dbReference type="EMBL" id="MFC3514614.1"/>
    </source>
</evidence>
<evidence type="ECO:0000313" key="3">
    <source>
        <dbReference type="Proteomes" id="UP001595764"/>
    </source>
</evidence>
<sequence>MLSQHERMADVMNRPGVYGIYRLEQALAFFGGFNAAAELGYFRGFEAWLARNGGPGPNLAWPYQAEKVVAARAAKQADEVEEFFSLVREFLAEVRQLTLPPPPSPSRLLSQERAGAEESR</sequence>
<dbReference type="EMBL" id="JBHRWI010000042">
    <property type="protein sequence ID" value="MFC3514614.1"/>
    <property type="molecule type" value="Genomic_DNA"/>
</dbReference>
<organism evidence="2 3">
    <name type="scientific">Amycolatopsis halotolerans</name>
    <dbReference type="NCBI Taxonomy" id="330083"/>
    <lineage>
        <taxon>Bacteria</taxon>
        <taxon>Bacillati</taxon>
        <taxon>Actinomycetota</taxon>
        <taxon>Actinomycetes</taxon>
        <taxon>Pseudonocardiales</taxon>
        <taxon>Pseudonocardiaceae</taxon>
        <taxon>Amycolatopsis</taxon>
    </lineage>
</organism>
<keyword evidence="3" id="KW-1185">Reference proteome</keyword>
<dbReference type="Proteomes" id="UP001595764">
    <property type="component" value="Unassembled WGS sequence"/>
</dbReference>
<feature type="region of interest" description="Disordered" evidence="1">
    <location>
        <begin position="97"/>
        <end position="120"/>
    </location>
</feature>
<dbReference type="RefSeq" id="WP_377872791.1">
    <property type="nucleotide sequence ID" value="NZ_JBHMAY010000040.1"/>
</dbReference>